<gene>
    <name evidence="1" type="ORF">AMECASPLE_013598</name>
</gene>
<accession>A0ABV1A057</accession>
<evidence type="ECO:0000313" key="1">
    <source>
        <dbReference type="EMBL" id="MEQ2310863.1"/>
    </source>
</evidence>
<dbReference type="EMBL" id="JAHRIP010076132">
    <property type="protein sequence ID" value="MEQ2310863.1"/>
    <property type="molecule type" value="Genomic_DNA"/>
</dbReference>
<evidence type="ECO:0000313" key="2">
    <source>
        <dbReference type="Proteomes" id="UP001469553"/>
    </source>
</evidence>
<protein>
    <submittedName>
        <fullName evidence="1">Uncharacterized protein</fullName>
    </submittedName>
</protein>
<dbReference type="Proteomes" id="UP001469553">
    <property type="component" value="Unassembled WGS sequence"/>
</dbReference>
<sequence>MRVGMCDCDCVRLGCSLAWISLGPPSNVGPISSPPHYLPLVGVSARRCTCGSWYPGLGALVCAGSLPVSACRGLDLWAQSGLCLGSVMSRGLGSLGPWLDLLGCRWLPAGPVGSLLQLPGASALWLPGGSPGILPCSSLGGLW</sequence>
<name>A0ABV1A057_9TELE</name>
<keyword evidence="2" id="KW-1185">Reference proteome</keyword>
<organism evidence="1 2">
    <name type="scientific">Ameca splendens</name>
    <dbReference type="NCBI Taxonomy" id="208324"/>
    <lineage>
        <taxon>Eukaryota</taxon>
        <taxon>Metazoa</taxon>
        <taxon>Chordata</taxon>
        <taxon>Craniata</taxon>
        <taxon>Vertebrata</taxon>
        <taxon>Euteleostomi</taxon>
        <taxon>Actinopterygii</taxon>
        <taxon>Neopterygii</taxon>
        <taxon>Teleostei</taxon>
        <taxon>Neoteleostei</taxon>
        <taxon>Acanthomorphata</taxon>
        <taxon>Ovalentaria</taxon>
        <taxon>Atherinomorphae</taxon>
        <taxon>Cyprinodontiformes</taxon>
        <taxon>Goodeidae</taxon>
        <taxon>Ameca</taxon>
    </lineage>
</organism>
<reference evidence="1 2" key="1">
    <citation type="submission" date="2021-06" db="EMBL/GenBank/DDBJ databases">
        <authorList>
            <person name="Palmer J.M."/>
        </authorList>
    </citation>
    <scope>NUCLEOTIDE SEQUENCE [LARGE SCALE GENOMIC DNA]</scope>
    <source>
        <strain evidence="1 2">AS_MEX2019</strain>
        <tissue evidence="1">Muscle</tissue>
    </source>
</reference>
<proteinExistence type="predicted"/>
<comment type="caution">
    <text evidence="1">The sequence shown here is derived from an EMBL/GenBank/DDBJ whole genome shotgun (WGS) entry which is preliminary data.</text>
</comment>